<dbReference type="InterPro" id="IPR017956">
    <property type="entry name" value="AT_hook_DNA-bd_motif"/>
</dbReference>
<dbReference type="InterPro" id="IPR016181">
    <property type="entry name" value="Acyl_CoA_acyltransferase"/>
</dbReference>
<protein>
    <recommendedName>
        <fullName evidence="8">PHD-type domain-containing protein</fullName>
    </recommendedName>
</protein>
<dbReference type="InterPro" id="IPR001965">
    <property type="entry name" value="Znf_PHD"/>
</dbReference>
<dbReference type="GO" id="GO:0003714">
    <property type="term" value="F:transcription corepressor activity"/>
    <property type="evidence" value="ECO:0007669"/>
    <property type="project" value="InterPro"/>
</dbReference>
<feature type="compositionally biased region" description="Basic and acidic residues" evidence="7">
    <location>
        <begin position="594"/>
        <end position="610"/>
    </location>
</feature>
<evidence type="ECO:0000313" key="10">
    <source>
        <dbReference type="Proteomes" id="UP000594263"/>
    </source>
</evidence>
<sequence>MGKSEISGEVECGDADWENVGHEVDDSGMVKRGNELEAGDEVNQEMKSRYSGESGIGKGDSKGCEDGEVNRRGRKNRRLNGIESGHCESVDRKQGNEECVFGKLEFVGRVLRSRSALKSEPAKVGCGSEMVVSVKPSSAVGACAFDETDLALPHDNNLRVVDSDSDSDNSDVILVTEKKHKRGKSLKLKVESETTKADVATVTKVKGKRGRPPKVKGKRGRPPKVKVEPTDNSDVAVVATVEGKGGSPPMLMVNSEIAESDVALVTNVKRKRGRPRKLQVRTETDESEDVMVVANSKRKRGRPPKLQVKGETSVIEGLPLPEQEADRVLKAMVERKMKITRRSKSKAALKIMLNQRKTRGQSRLLKIRKNLRGLKVVINKKENSSIPHSSKYNSYPNHGVCSKDMNLLAERTTNGRTLPSKSLSSSIEGKKCDFGNGDEEGSSRENLVKLSEKRVEKMERLGRSTEKQIIREQLKDMLLSAGWTIDYRPRMGREYNDAVYVSPQGRTCWSVVLAYNVLKSHCENPDAASQNVRPGFTFKPMPEEVINMLTRISMKKKEQLAGMGLHASETDSRQNQMLNNKKKRLQKLALHASNTDEREKKKSGTKEHSTRNAGSNHEAQRQKFTVESNGKLYSSKSKNAQSKRKRALLVRNSEKRKDGSSSFDMYPGKRMVLNWMIDMGTVPLDVNIYYRGQQQRTRRAHGGRIARDGIYCGCCNEVVTLSDFEVHARGKSDHPSQHIYLEDGTSLMQCQLQTWNKQEASQCKGFYFITVNGDDPNDDSCGICGNGGDLICCDGCTSTFHLDCLNIPIFPSGEWHCIYCSCKFCGLVDGVSHVADMDKTEIFTCHLCEAKYHKSCIPTDHATTGAFDFSSFCGTKCQEVLDKLLSLVGVKHELKDGYSWTLLHRFDCSDSNFCEMPLKVECNSKLAVALSIMDECFLPILDHRTGINLIHNVVYNCGSNFTRLNYSGFYTVILEKGDELISAASIRVHGDHLAEMPFIGTRHNYRRQGMCSRLLGAIEKALSLLGVKKLVIPAISELLQTWTTVFGFKPLGPSERQKMKNINLLVFPCIDMLQKTVLEIHEHETGLPTDIYSQEDASRVHNNLDTKSPAKHESSSCNEDVSPLITDTENQDLNSQGIAQVAQDFLEVPCVDAGAGLAEAVPEPSEAKQTRLDSPTLSVFHSTDDEGFDRNQVQKVNAMEQPESIPETECKRLTQCNLPAQDLTWSVPQAASTRAT</sequence>
<dbReference type="SUPFAM" id="SSF57903">
    <property type="entry name" value="FYVE/PHD zinc finger"/>
    <property type="match status" value="1"/>
</dbReference>
<keyword evidence="5" id="KW-0539">Nucleus</keyword>
<dbReference type="EnsemblPlants" id="Kaladp0012s0048.1.v1.1">
    <property type="protein sequence ID" value="Kaladp0012s0048.1.v1.1"/>
    <property type="gene ID" value="Kaladp0012s0048.v1.1"/>
</dbReference>
<dbReference type="Gene3D" id="3.30.40.10">
    <property type="entry name" value="Zinc/RING finger domain, C3HC4 (zinc finger)"/>
    <property type="match status" value="1"/>
</dbReference>
<keyword evidence="3 6" id="KW-0863">Zinc-finger</keyword>
<name>A0A7N0SYB1_KALFE</name>
<feature type="compositionally biased region" description="Basic residues" evidence="7">
    <location>
        <begin position="207"/>
        <end position="224"/>
    </location>
</feature>
<feature type="domain" description="PHD-type" evidence="8">
    <location>
        <begin position="778"/>
        <end position="823"/>
    </location>
</feature>
<dbReference type="Pfam" id="PF23209">
    <property type="entry name" value="IDM1_C"/>
    <property type="match status" value="1"/>
</dbReference>
<dbReference type="GO" id="GO:0003677">
    <property type="term" value="F:DNA binding"/>
    <property type="evidence" value="ECO:0007669"/>
    <property type="project" value="InterPro"/>
</dbReference>
<feature type="compositionally biased region" description="Basic and acidic residues" evidence="7">
    <location>
        <begin position="59"/>
        <end position="71"/>
    </location>
</feature>
<dbReference type="SUPFAM" id="SSF55729">
    <property type="entry name" value="Acyl-CoA N-acyltransferases (Nat)"/>
    <property type="match status" value="1"/>
</dbReference>
<dbReference type="Pfam" id="PF22970">
    <property type="entry name" value="DUF7028"/>
    <property type="match status" value="1"/>
</dbReference>
<reference evidence="9" key="1">
    <citation type="submission" date="2021-01" db="UniProtKB">
        <authorList>
            <consortium name="EnsemblPlants"/>
        </authorList>
    </citation>
    <scope>IDENTIFICATION</scope>
</reference>
<feature type="region of interest" description="Disordered" evidence="7">
    <location>
        <begin position="415"/>
        <end position="444"/>
    </location>
</feature>
<evidence type="ECO:0000256" key="1">
    <source>
        <dbReference type="ARBA" id="ARBA00004123"/>
    </source>
</evidence>
<dbReference type="GO" id="GO:0006357">
    <property type="term" value="P:regulation of transcription by RNA polymerase II"/>
    <property type="evidence" value="ECO:0007669"/>
    <property type="project" value="TreeGrafter"/>
</dbReference>
<dbReference type="PROSITE" id="PS50016">
    <property type="entry name" value="ZF_PHD_2"/>
    <property type="match status" value="1"/>
</dbReference>
<dbReference type="PRINTS" id="PR00929">
    <property type="entry name" value="ATHOOK"/>
</dbReference>
<feature type="compositionally biased region" description="Basic and acidic residues" evidence="7">
    <location>
        <begin position="19"/>
        <end position="35"/>
    </location>
</feature>
<dbReference type="GO" id="GO:0008270">
    <property type="term" value="F:zinc ion binding"/>
    <property type="evidence" value="ECO:0007669"/>
    <property type="project" value="UniProtKB-KW"/>
</dbReference>
<feature type="region of interest" description="Disordered" evidence="7">
    <location>
        <begin position="589"/>
        <end position="663"/>
    </location>
</feature>
<dbReference type="InterPro" id="IPR011011">
    <property type="entry name" value="Znf_FYVE_PHD"/>
</dbReference>
<feature type="region of interest" description="Disordered" evidence="7">
    <location>
        <begin position="1"/>
        <end position="78"/>
    </location>
</feature>
<dbReference type="InterPro" id="IPR032308">
    <property type="entry name" value="TDBD"/>
</dbReference>
<dbReference type="CDD" id="cd15532">
    <property type="entry name" value="PHD2_CHD_II"/>
    <property type="match status" value="1"/>
</dbReference>
<keyword evidence="10" id="KW-1185">Reference proteome</keyword>
<dbReference type="Proteomes" id="UP000594263">
    <property type="component" value="Unplaced"/>
</dbReference>
<evidence type="ECO:0000256" key="7">
    <source>
        <dbReference type="SAM" id="MobiDB-lite"/>
    </source>
</evidence>
<dbReference type="PANTHER" id="PTHR46309">
    <property type="entry name" value="PHD FINGER PROTEIN 12"/>
    <property type="match status" value="1"/>
</dbReference>
<dbReference type="CDD" id="cd04301">
    <property type="entry name" value="NAT_SF"/>
    <property type="match status" value="1"/>
</dbReference>
<evidence type="ECO:0000259" key="8">
    <source>
        <dbReference type="PROSITE" id="PS50016"/>
    </source>
</evidence>
<dbReference type="Pfam" id="PF16135">
    <property type="entry name" value="TDBD"/>
    <property type="match status" value="1"/>
</dbReference>
<organism evidence="9 10">
    <name type="scientific">Kalanchoe fedtschenkoi</name>
    <name type="common">Lavender scallops</name>
    <name type="synonym">South American air plant</name>
    <dbReference type="NCBI Taxonomy" id="63787"/>
    <lineage>
        <taxon>Eukaryota</taxon>
        <taxon>Viridiplantae</taxon>
        <taxon>Streptophyta</taxon>
        <taxon>Embryophyta</taxon>
        <taxon>Tracheophyta</taxon>
        <taxon>Spermatophyta</taxon>
        <taxon>Magnoliopsida</taxon>
        <taxon>eudicotyledons</taxon>
        <taxon>Gunneridae</taxon>
        <taxon>Pentapetalae</taxon>
        <taxon>Saxifragales</taxon>
        <taxon>Crassulaceae</taxon>
        <taxon>Kalanchoe</taxon>
    </lineage>
</organism>
<feature type="compositionally biased region" description="Polar residues" evidence="7">
    <location>
        <begin position="611"/>
        <end position="640"/>
    </location>
</feature>
<dbReference type="Gene3D" id="3.40.630.30">
    <property type="match status" value="1"/>
</dbReference>
<keyword evidence="2" id="KW-0479">Metal-binding</keyword>
<keyword evidence="4" id="KW-0862">Zinc</keyword>
<feature type="compositionally biased region" description="Polar residues" evidence="7">
    <location>
        <begin position="415"/>
        <end position="427"/>
    </location>
</feature>
<evidence type="ECO:0000256" key="6">
    <source>
        <dbReference type="PROSITE-ProRule" id="PRU00146"/>
    </source>
</evidence>
<dbReference type="InterPro" id="IPR019787">
    <property type="entry name" value="Znf_PHD-finger"/>
</dbReference>
<proteinExistence type="predicted"/>
<evidence type="ECO:0000256" key="2">
    <source>
        <dbReference type="ARBA" id="ARBA00022723"/>
    </source>
</evidence>
<accession>A0A7N0SYB1</accession>
<dbReference type="InterPro" id="IPR013083">
    <property type="entry name" value="Znf_RING/FYVE/PHD"/>
</dbReference>
<dbReference type="GO" id="GO:0005634">
    <property type="term" value="C:nucleus"/>
    <property type="evidence" value="ECO:0007669"/>
    <property type="project" value="UniProtKB-SubCell"/>
</dbReference>
<feature type="region of interest" description="Disordered" evidence="7">
    <location>
        <begin position="1161"/>
        <end position="1189"/>
    </location>
</feature>
<evidence type="ECO:0000313" key="9">
    <source>
        <dbReference type="EnsemblPlants" id="Kaladp0012s0048.1.v1.1"/>
    </source>
</evidence>
<evidence type="ECO:0000256" key="5">
    <source>
        <dbReference type="ARBA" id="ARBA00023242"/>
    </source>
</evidence>
<feature type="region of interest" description="Disordered" evidence="7">
    <location>
        <begin position="207"/>
        <end position="229"/>
    </location>
</feature>
<comment type="subcellular location">
    <subcellularLocation>
        <location evidence="1">Nucleus</location>
    </subcellularLocation>
</comment>
<dbReference type="Pfam" id="PF00628">
    <property type="entry name" value="PHD"/>
    <property type="match status" value="1"/>
</dbReference>
<evidence type="ECO:0000256" key="3">
    <source>
        <dbReference type="ARBA" id="ARBA00022771"/>
    </source>
</evidence>
<dbReference type="AlphaFoldDB" id="A0A7N0SYB1"/>
<dbReference type="InterPro" id="IPR056511">
    <property type="entry name" value="IDM1_C"/>
</dbReference>
<dbReference type="InterPro" id="IPR042163">
    <property type="entry name" value="PHF12"/>
</dbReference>
<dbReference type="SMART" id="SM00384">
    <property type="entry name" value="AT_hook"/>
    <property type="match status" value="4"/>
</dbReference>
<dbReference type="SMART" id="SM00249">
    <property type="entry name" value="PHD"/>
    <property type="match status" value="2"/>
</dbReference>
<dbReference type="InterPro" id="IPR054292">
    <property type="entry name" value="DUF7028"/>
</dbReference>
<dbReference type="Gramene" id="Kaladp0012s0048.1.v1.1">
    <property type="protein sequence ID" value="Kaladp0012s0048.1.v1.1"/>
    <property type="gene ID" value="Kaladp0012s0048.v1.1"/>
</dbReference>
<dbReference type="PANTHER" id="PTHR46309:SF1">
    <property type="entry name" value="PHD FINGER PROTEIN 12"/>
    <property type="match status" value="1"/>
</dbReference>
<evidence type="ECO:0000256" key="4">
    <source>
        <dbReference type="ARBA" id="ARBA00022833"/>
    </source>
</evidence>
<feature type="compositionally biased region" description="Polar residues" evidence="7">
    <location>
        <begin position="1172"/>
        <end position="1181"/>
    </location>
</feature>